<dbReference type="Proteomes" id="UP001225933">
    <property type="component" value="Unassembled WGS sequence"/>
</dbReference>
<dbReference type="InterPro" id="IPR011990">
    <property type="entry name" value="TPR-like_helical_dom_sf"/>
</dbReference>
<evidence type="ECO:0000256" key="1">
    <source>
        <dbReference type="SAM" id="Phobius"/>
    </source>
</evidence>
<protein>
    <submittedName>
        <fullName evidence="4">Helix-turn-helix domain-containing protein</fullName>
    </submittedName>
</protein>
<dbReference type="AlphaFoldDB" id="A0AAJ1R0I8"/>
<dbReference type="GO" id="GO:0003700">
    <property type="term" value="F:DNA-binding transcription factor activity"/>
    <property type="evidence" value="ECO:0007669"/>
    <property type="project" value="InterPro"/>
</dbReference>
<dbReference type="EMBL" id="JAUHGV010000001">
    <property type="protein sequence ID" value="MDN4011054.1"/>
    <property type="molecule type" value="Genomic_DNA"/>
</dbReference>
<feature type="chain" id="PRO_5042479022" evidence="2">
    <location>
        <begin position="22"/>
        <end position="568"/>
    </location>
</feature>
<reference evidence="4" key="1">
    <citation type="submission" date="2023-06" db="EMBL/GenBank/DDBJ databases">
        <title>Two Chryseobacterium gambrini strains from China.</title>
        <authorList>
            <person name="Zeng J."/>
            <person name="Wu Y."/>
        </authorList>
    </citation>
    <scope>NUCLEOTIDE SEQUENCE</scope>
    <source>
        <strain evidence="4">SQ219</strain>
    </source>
</reference>
<dbReference type="SMART" id="SM00342">
    <property type="entry name" value="HTH_ARAC"/>
    <property type="match status" value="1"/>
</dbReference>
<comment type="caution">
    <text evidence="4">The sequence shown here is derived from an EMBL/GenBank/DDBJ whole genome shotgun (WGS) entry which is preliminary data.</text>
</comment>
<dbReference type="InterPro" id="IPR018060">
    <property type="entry name" value="HTH_AraC"/>
</dbReference>
<dbReference type="Gene3D" id="1.10.10.60">
    <property type="entry name" value="Homeodomain-like"/>
    <property type="match status" value="2"/>
</dbReference>
<dbReference type="Gene3D" id="1.25.40.10">
    <property type="entry name" value="Tetratricopeptide repeat domain"/>
    <property type="match status" value="2"/>
</dbReference>
<sequence>MNCHHKILLLIFSLLSFFMMAQDSEKLTYKTISDLYAGYPENDERAMVFVNRYIEKAKKEHCLNKQIIGYEEAIFYTKNIDRKLSYADSAISVALQAKVPDVISRSYLGKGIIYYYNKRQYKQALEQYLKAYQWSQNSDNDYQKNKVVYHLGMVKSYLGDYKEASGHFINTASYFEKSLKENLNPNTRLNNETGYFNSIYRLSTCYRNLGLYNQEDSLVDMGLRKLENINDHLLEYGYLQTGKGLQLLRKGDKNEALKHLKLSRDILLNNQDYGSLTMVYYYLGKAYWLQENRTESLRYLNKVDSMIHKFHFISPEIRSNYQYLLDDAKQNGNVDGQLYYIDQLLKMDSILIADFPMMASKIYHDYDRIPLLQDKQLLKKKNHNINLLNITAAVTITILFFILLAYRRRMKKKRIDIKYYELLERMRSQDGFVETIPIPSSKKEPFSPEVIEDIKVKLKNFEEQKQFLTKNLTLPKVAKMFGRNHSQLSYVLNEHLKMSFTQYLKTLRIGYITNLLMENKKFLLYKVEDLAKECGMSSRQLFSSHFLEINGMRPIEFINKRLKEIEEN</sequence>
<feature type="transmembrane region" description="Helical" evidence="1">
    <location>
        <begin position="387"/>
        <end position="406"/>
    </location>
</feature>
<dbReference type="SUPFAM" id="SSF48452">
    <property type="entry name" value="TPR-like"/>
    <property type="match status" value="2"/>
</dbReference>
<keyword evidence="1" id="KW-0472">Membrane</keyword>
<dbReference type="GO" id="GO:0043565">
    <property type="term" value="F:sequence-specific DNA binding"/>
    <property type="evidence" value="ECO:0007669"/>
    <property type="project" value="InterPro"/>
</dbReference>
<proteinExistence type="predicted"/>
<evidence type="ECO:0000259" key="3">
    <source>
        <dbReference type="PROSITE" id="PS01124"/>
    </source>
</evidence>
<evidence type="ECO:0000313" key="4">
    <source>
        <dbReference type="EMBL" id="MDN4011054.1"/>
    </source>
</evidence>
<name>A0AAJ1R0I8_9FLAO</name>
<gene>
    <name evidence="4" type="ORF">QX233_01130</name>
</gene>
<feature type="signal peptide" evidence="2">
    <location>
        <begin position="1"/>
        <end position="21"/>
    </location>
</feature>
<feature type="domain" description="HTH araC/xylS-type" evidence="3">
    <location>
        <begin position="452"/>
        <end position="560"/>
    </location>
</feature>
<dbReference type="RefSeq" id="WP_214589392.1">
    <property type="nucleotide sequence ID" value="NZ_JAUHGV010000001.1"/>
</dbReference>
<keyword evidence="1" id="KW-0812">Transmembrane</keyword>
<keyword evidence="2" id="KW-0732">Signal</keyword>
<accession>A0AAJ1R0I8</accession>
<evidence type="ECO:0000256" key="2">
    <source>
        <dbReference type="SAM" id="SignalP"/>
    </source>
</evidence>
<dbReference type="Pfam" id="PF12833">
    <property type="entry name" value="HTH_18"/>
    <property type="match status" value="1"/>
</dbReference>
<keyword evidence="1" id="KW-1133">Transmembrane helix</keyword>
<organism evidence="4 5">
    <name type="scientific">Chryseobacterium gambrini</name>
    <dbReference type="NCBI Taxonomy" id="373672"/>
    <lineage>
        <taxon>Bacteria</taxon>
        <taxon>Pseudomonadati</taxon>
        <taxon>Bacteroidota</taxon>
        <taxon>Flavobacteriia</taxon>
        <taxon>Flavobacteriales</taxon>
        <taxon>Weeksellaceae</taxon>
        <taxon>Chryseobacterium group</taxon>
        <taxon>Chryseobacterium</taxon>
    </lineage>
</organism>
<dbReference type="PROSITE" id="PS01124">
    <property type="entry name" value="HTH_ARAC_FAMILY_2"/>
    <property type="match status" value="1"/>
</dbReference>
<evidence type="ECO:0000313" key="5">
    <source>
        <dbReference type="Proteomes" id="UP001225933"/>
    </source>
</evidence>